<dbReference type="InterPro" id="IPR054179">
    <property type="entry name" value="PSD13_N"/>
</dbReference>
<comment type="similarity">
    <text evidence="1">Belongs to the proteasome subunit S11 family.</text>
</comment>
<proteinExistence type="inferred from homology"/>
<dbReference type="GO" id="GO:0008541">
    <property type="term" value="C:proteasome regulatory particle, lid subcomplex"/>
    <property type="evidence" value="ECO:0007669"/>
    <property type="project" value="TreeGrafter"/>
</dbReference>
<evidence type="ECO:0000256" key="4">
    <source>
        <dbReference type="SAM" id="MobiDB-lite"/>
    </source>
</evidence>
<dbReference type="PANTHER" id="PTHR10539:SF0">
    <property type="entry name" value="26S PROTEASOME NON-ATPASE REGULATORY SUBUNIT 13"/>
    <property type="match status" value="1"/>
</dbReference>
<organism evidence="7 8">
    <name type="scientific">Cyclospora cayetanensis</name>
    <dbReference type="NCBI Taxonomy" id="88456"/>
    <lineage>
        <taxon>Eukaryota</taxon>
        <taxon>Sar</taxon>
        <taxon>Alveolata</taxon>
        <taxon>Apicomplexa</taxon>
        <taxon>Conoidasida</taxon>
        <taxon>Coccidia</taxon>
        <taxon>Eucoccidiorida</taxon>
        <taxon>Eimeriorina</taxon>
        <taxon>Eimeriidae</taxon>
        <taxon>Cyclospora</taxon>
    </lineage>
</organism>
<evidence type="ECO:0000256" key="2">
    <source>
        <dbReference type="ARBA" id="ARBA00022942"/>
    </source>
</evidence>
<dbReference type="FunCoup" id="A0A1D3CSQ8">
    <property type="interactions" value="532"/>
</dbReference>
<gene>
    <name evidence="7" type="ORF">cyc_01905</name>
</gene>
<dbReference type="InterPro" id="IPR035298">
    <property type="entry name" value="PSMD13"/>
</dbReference>
<feature type="domain" description="PCI" evidence="5">
    <location>
        <begin position="397"/>
        <end position="444"/>
    </location>
</feature>
<feature type="compositionally biased region" description="Polar residues" evidence="4">
    <location>
        <begin position="8"/>
        <end position="17"/>
    </location>
</feature>
<keyword evidence="8" id="KW-1185">Reference proteome</keyword>
<comment type="caution">
    <text evidence="7">The sequence shown here is derived from an EMBL/GenBank/DDBJ whole genome shotgun (WGS) entry which is preliminary data.</text>
</comment>
<keyword evidence="3" id="KW-0175">Coiled coil</keyword>
<evidence type="ECO:0000256" key="3">
    <source>
        <dbReference type="SAM" id="Coils"/>
    </source>
</evidence>
<dbReference type="Pfam" id="PF22037">
    <property type="entry name" value="PSD13_N"/>
    <property type="match status" value="1"/>
</dbReference>
<feature type="domain" description="PSD13 N-terminal" evidence="6">
    <location>
        <begin position="44"/>
        <end position="310"/>
    </location>
</feature>
<dbReference type="SUPFAM" id="SSF46785">
    <property type="entry name" value="Winged helix' DNA-binding domain"/>
    <property type="match status" value="1"/>
</dbReference>
<dbReference type="VEuPathDB" id="ToxoDB:cyc_01905"/>
<feature type="region of interest" description="Disordered" evidence="4">
    <location>
        <begin position="1"/>
        <end position="35"/>
    </location>
</feature>
<dbReference type="EMBL" id="JROU02002087">
    <property type="protein sequence ID" value="OEH74239.1"/>
    <property type="molecule type" value="Genomic_DNA"/>
</dbReference>
<evidence type="ECO:0000259" key="6">
    <source>
        <dbReference type="Pfam" id="PF22037"/>
    </source>
</evidence>
<feature type="coiled-coil region" evidence="3">
    <location>
        <begin position="191"/>
        <end position="218"/>
    </location>
</feature>
<dbReference type="AlphaFoldDB" id="A0A1D3CSQ8"/>
<keyword evidence="2" id="KW-0647">Proteasome</keyword>
<dbReference type="VEuPathDB" id="ToxoDB:LOC34618829"/>
<dbReference type="Pfam" id="PF01399">
    <property type="entry name" value="PCI"/>
    <property type="match status" value="1"/>
</dbReference>
<dbReference type="InterPro" id="IPR036390">
    <property type="entry name" value="WH_DNA-bd_sf"/>
</dbReference>
<dbReference type="GO" id="GO:0006511">
    <property type="term" value="P:ubiquitin-dependent protein catabolic process"/>
    <property type="evidence" value="ECO:0007669"/>
    <property type="project" value="TreeGrafter"/>
</dbReference>
<protein>
    <submittedName>
        <fullName evidence="7">Uncharacterized protein</fullName>
    </submittedName>
</protein>
<dbReference type="InterPro" id="IPR000717">
    <property type="entry name" value="PCI_dom"/>
</dbReference>
<name>A0A1D3CSQ8_9EIME</name>
<dbReference type="InParanoid" id="A0A1D3CSQ8"/>
<evidence type="ECO:0000313" key="8">
    <source>
        <dbReference type="Proteomes" id="UP000095192"/>
    </source>
</evidence>
<evidence type="ECO:0000256" key="1">
    <source>
        <dbReference type="ARBA" id="ARBA00006207"/>
    </source>
</evidence>
<sequence>MEVDGSDSVPSWASSLLETPRQPFEAELQEERQRNSNGAVALDHIQSLHARKLYHELTDAFAAYLNTDASCDSSAAVVDREGAPSEGGQQGPQSPQAQLQFLWSVVAGVQKHLDSIRLLKICSGVLENIPPRTALLFLDRLEKEAEETRLGGGPSGATRAPGFGLMGGTGSALASGNPAPRAFLLSLRAFHLALAGELTEAEELLEDTKKEMEKVLGLDPAVRAAAHRARAELARARNKPGDVYRETLFFLAYTSAGSLKEELRIKLAMDMCIAALISPEVNDYGELLQQGLVRSALNDGGERQWLYDLLEAFSRGSLDLFDATMKKHKDMVLQSELGSHLKVLEKKAATAALLRLAFASSAAGAALQQEIQGSPLSSGDGSSNGQSVGVSLGSQASRALSFAAIATACRIEQEDVERLVMSSMAQKLLKGSINQISKTVHLHWVRPALLTDDTRTVFAAGPLLQRSCTGRYKSKQLNS</sequence>
<dbReference type="GO" id="GO:0005198">
    <property type="term" value="F:structural molecule activity"/>
    <property type="evidence" value="ECO:0007669"/>
    <property type="project" value="TreeGrafter"/>
</dbReference>
<dbReference type="GO" id="GO:0005634">
    <property type="term" value="C:nucleus"/>
    <property type="evidence" value="ECO:0007669"/>
    <property type="project" value="TreeGrafter"/>
</dbReference>
<evidence type="ECO:0000259" key="5">
    <source>
        <dbReference type="Pfam" id="PF01399"/>
    </source>
</evidence>
<dbReference type="GO" id="GO:0005829">
    <property type="term" value="C:cytosol"/>
    <property type="evidence" value="ECO:0007669"/>
    <property type="project" value="TreeGrafter"/>
</dbReference>
<accession>A0A1D3CSQ8</accession>
<dbReference type="Proteomes" id="UP000095192">
    <property type="component" value="Unassembled WGS sequence"/>
</dbReference>
<reference evidence="7 8" key="1">
    <citation type="journal article" date="2016" name="BMC Genomics">
        <title>Comparative genomics reveals Cyclospora cayetanensis possesses coccidia-like metabolism and invasion components but unique surface antigens.</title>
        <authorList>
            <person name="Liu S."/>
            <person name="Wang L."/>
            <person name="Zheng H."/>
            <person name="Xu Z."/>
            <person name="Roellig D.M."/>
            <person name="Li N."/>
            <person name="Frace M.A."/>
            <person name="Tang K."/>
            <person name="Arrowood M.J."/>
            <person name="Moss D.M."/>
            <person name="Zhang L."/>
            <person name="Feng Y."/>
            <person name="Xiao L."/>
        </authorList>
    </citation>
    <scope>NUCLEOTIDE SEQUENCE [LARGE SCALE GENOMIC DNA]</scope>
    <source>
        <strain evidence="7 8">CHN_HEN01</strain>
    </source>
</reference>
<dbReference type="PANTHER" id="PTHR10539">
    <property type="entry name" value="26S PROTEASOME NON-ATPASE REGULATORY SUBUNIT 13"/>
    <property type="match status" value="1"/>
</dbReference>
<evidence type="ECO:0000313" key="7">
    <source>
        <dbReference type="EMBL" id="OEH74239.1"/>
    </source>
</evidence>